<evidence type="ECO:0000256" key="9">
    <source>
        <dbReference type="ARBA" id="ARBA00022842"/>
    </source>
</evidence>
<feature type="compositionally biased region" description="Basic and acidic residues" evidence="14">
    <location>
        <begin position="179"/>
        <end position="196"/>
    </location>
</feature>
<comment type="subcellular location">
    <subcellularLocation>
        <location evidence="2">Nucleus</location>
    </subcellularLocation>
</comment>
<keyword evidence="16" id="KW-1185">Reference proteome</keyword>
<keyword evidence="5" id="KW-0479">Metal-binding</keyword>
<keyword evidence="11" id="KW-0234">DNA repair</keyword>
<keyword evidence="10" id="KW-0233">DNA recombination</keyword>
<evidence type="ECO:0000259" key="15">
    <source>
        <dbReference type="SMART" id="SM00891"/>
    </source>
</evidence>
<feature type="region of interest" description="Disordered" evidence="14">
    <location>
        <begin position="61"/>
        <end position="127"/>
    </location>
</feature>
<dbReference type="OrthoDB" id="343092at2759"/>
<evidence type="ECO:0000313" key="16">
    <source>
        <dbReference type="Proteomes" id="UP000504606"/>
    </source>
</evidence>
<dbReference type="FunFam" id="1.10.150.670:FF:000002">
    <property type="entry name" value="Crossover junction endonuclease EME1"/>
    <property type="match status" value="1"/>
</dbReference>
<feature type="compositionally biased region" description="Basic and acidic residues" evidence="14">
    <location>
        <begin position="61"/>
        <end position="70"/>
    </location>
</feature>
<evidence type="ECO:0000256" key="7">
    <source>
        <dbReference type="ARBA" id="ARBA00022763"/>
    </source>
</evidence>
<dbReference type="GO" id="GO:0048476">
    <property type="term" value="C:Holliday junction resolvase complex"/>
    <property type="evidence" value="ECO:0007669"/>
    <property type="project" value="InterPro"/>
</dbReference>
<evidence type="ECO:0000256" key="14">
    <source>
        <dbReference type="SAM" id="MobiDB-lite"/>
    </source>
</evidence>
<dbReference type="InterPro" id="IPR033310">
    <property type="entry name" value="Mms4/EME1/EME2"/>
</dbReference>
<dbReference type="AlphaFoldDB" id="A0A9C6X3I3"/>
<dbReference type="InterPro" id="IPR042530">
    <property type="entry name" value="EME1/EME2_C"/>
</dbReference>
<dbReference type="Proteomes" id="UP000504606">
    <property type="component" value="Unplaced"/>
</dbReference>
<dbReference type="GO" id="GO:0000712">
    <property type="term" value="P:resolution of meiotic recombination intermediates"/>
    <property type="evidence" value="ECO:0007669"/>
    <property type="project" value="TreeGrafter"/>
</dbReference>
<keyword evidence="13" id="KW-0469">Meiosis</keyword>
<comment type="cofactor">
    <cofactor evidence="1">
        <name>Mg(2+)</name>
        <dbReference type="ChEBI" id="CHEBI:18420"/>
    </cofactor>
</comment>
<protein>
    <submittedName>
        <fullName evidence="17">Crossover junction endonuclease EME1 isoform X1</fullName>
    </submittedName>
</protein>
<dbReference type="InterPro" id="IPR006166">
    <property type="entry name" value="ERCC4_domain"/>
</dbReference>
<sequence>MDRFLSLKVMEKIIVLSSDDDEDFSPAPISRIVKDDLSLSQNNFEEVEDFDYGTNEVVDHLSLHELERRPSTSQEYGGSSSPSKNPGSAKDTVRLVHDLSDSDEPDESAQMKRGKAISSSDDELPDININFGTSQKVYKETKTIQYNLHVGDEIQREKSQQPEKAKCNKRGEQQLRKKLEQAEKAKQRQAVQEEREKKKKEAAHSKALKQATSEIERAKKPGECLKWVTTILDTGVLNSEYSGELLTALRASEVDYKVEESIIPCTVSWERRIQTVHVDENMVIQKKITTQSETTVLVMWMWNKLIEQVHENSLHKAIEEIAALLPDRDLTLVIFGLEDYFRFQKTQKRRDVRSDVLGTGPQKRRVKEGTVEAAPQVSRGDVEYALAEIQIKCNINHRCINNKTDMANLVCQFTKAIAEAPFKRGKHEKDAERLDWYALADSKDCVAVDKDGNGSFQLWQRQLCQFPLASRETSEAIASVYPSPMSLLQAYEGCSSEDAAHYLLEDIPVRRGPGPLSTTRRIGPQLSKKIFTFFTTLDEDCLIAPD</sequence>
<dbReference type="CDD" id="cd20083">
    <property type="entry name" value="XPF_nuclease_EME"/>
    <property type="match status" value="1"/>
</dbReference>
<evidence type="ECO:0000256" key="8">
    <source>
        <dbReference type="ARBA" id="ARBA00022801"/>
    </source>
</evidence>
<evidence type="ECO:0000313" key="17">
    <source>
        <dbReference type="RefSeq" id="XP_052128477.1"/>
    </source>
</evidence>
<evidence type="ECO:0000256" key="10">
    <source>
        <dbReference type="ARBA" id="ARBA00023172"/>
    </source>
</evidence>
<dbReference type="Gene3D" id="3.40.50.10130">
    <property type="match status" value="1"/>
</dbReference>
<dbReference type="GO" id="GO:0005634">
    <property type="term" value="C:nucleus"/>
    <property type="evidence" value="ECO:0007669"/>
    <property type="project" value="UniProtKB-SubCell"/>
</dbReference>
<keyword evidence="12" id="KW-0539">Nucleus</keyword>
<accession>A0A9C6X3I3</accession>
<gene>
    <name evidence="17" type="primary">LOC113202373</name>
</gene>
<dbReference type="PANTHER" id="PTHR21077">
    <property type="entry name" value="EME1 PROTEIN"/>
    <property type="match status" value="1"/>
</dbReference>
<evidence type="ECO:0000256" key="2">
    <source>
        <dbReference type="ARBA" id="ARBA00004123"/>
    </source>
</evidence>
<dbReference type="Gene3D" id="1.10.150.670">
    <property type="entry name" value="Crossover junction endonuclease EME1, DNA-binding domain"/>
    <property type="match status" value="1"/>
</dbReference>
<dbReference type="PANTHER" id="PTHR21077:SF5">
    <property type="entry name" value="CROSSOVER JUNCTION ENDONUCLEASE MMS4"/>
    <property type="match status" value="1"/>
</dbReference>
<dbReference type="GO" id="GO:0003677">
    <property type="term" value="F:DNA binding"/>
    <property type="evidence" value="ECO:0007669"/>
    <property type="project" value="InterPro"/>
</dbReference>
<dbReference type="CTD" id="36136"/>
<evidence type="ECO:0000256" key="1">
    <source>
        <dbReference type="ARBA" id="ARBA00001946"/>
    </source>
</evidence>
<feature type="compositionally biased region" description="Basic and acidic residues" evidence="14">
    <location>
        <begin position="91"/>
        <end position="100"/>
    </location>
</feature>
<dbReference type="Pfam" id="PF21292">
    <property type="entry name" value="EME1-MUS81_C"/>
    <property type="match status" value="1"/>
</dbReference>
<feature type="domain" description="ERCC4" evidence="15">
    <location>
        <begin position="229"/>
        <end position="492"/>
    </location>
</feature>
<dbReference type="GO" id="GO:0006302">
    <property type="term" value="P:double-strand break repair"/>
    <property type="evidence" value="ECO:0007669"/>
    <property type="project" value="TreeGrafter"/>
</dbReference>
<reference evidence="17" key="1">
    <citation type="submission" date="2025-08" db="UniProtKB">
        <authorList>
            <consortium name="RefSeq"/>
        </authorList>
    </citation>
    <scope>IDENTIFICATION</scope>
    <source>
        <tissue evidence="17">Whole organism</tissue>
    </source>
</reference>
<dbReference type="GO" id="GO:0008821">
    <property type="term" value="F:crossover junction DNA endonuclease activity"/>
    <property type="evidence" value="ECO:0007669"/>
    <property type="project" value="TreeGrafter"/>
</dbReference>
<name>A0A9C6X3I3_FRAOC</name>
<dbReference type="InterPro" id="IPR047524">
    <property type="entry name" value="XPF_nuclease_EME1_plant/arthr"/>
</dbReference>
<dbReference type="RefSeq" id="XP_052128477.1">
    <property type="nucleotide sequence ID" value="XM_052272517.1"/>
</dbReference>
<dbReference type="GO" id="GO:0031297">
    <property type="term" value="P:replication fork processing"/>
    <property type="evidence" value="ECO:0007669"/>
    <property type="project" value="TreeGrafter"/>
</dbReference>
<evidence type="ECO:0000256" key="6">
    <source>
        <dbReference type="ARBA" id="ARBA00022759"/>
    </source>
</evidence>
<proteinExistence type="inferred from homology"/>
<keyword evidence="9" id="KW-0460">Magnesium</keyword>
<feature type="compositionally biased region" description="Low complexity" evidence="14">
    <location>
        <begin position="77"/>
        <end position="88"/>
    </location>
</feature>
<keyword evidence="7" id="KW-0227">DNA damage</keyword>
<feature type="region of interest" description="Disordered" evidence="14">
    <location>
        <begin position="179"/>
        <end position="214"/>
    </location>
</feature>
<keyword evidence="4" id="KW-0540">Nuclease</keyword>
<evidence type="ECO:0000256" key="5">
    <source>
        <dbReference type="ARBA" id="ARBA00022723"/>
    </source>
</evidence>
<evidence type="ECO:0000256" key="4">
    <source>
        <dbReference type="ARBA" id="ARBA00022722"/>
    </source>
</evidence>
<evidence type="ECO:0000256" key="12">
    <source>
        <dbReference type="ARBA" id="ARBA00023242"/>
    </source>
</evidence>
<evidence type="ECO:0000256" key="13">
    <source>
        <dbReference type="ARBA" id="ARBA00023254"/>
    </source>
</evidence>
<comment type="similarity">
    <text evidence="3">Belongs to the EME1/MMS4 family.</text>
</comment>
<dbReference type="SMART" id="SM00891">
    <property type="entry name" value="ERCC4"/>
    <property type="match status" value="1"/>
</dbReference>
<dbReference type="GO" id="GO:0046872">
    <property type="term" value="F:metal ion binding"/>
    <property type="evidence" value="ECO:0007669"/>
    <property type="project" value="UniProtKB-KW"/>
</dbReference>
<organism evidence="16 17">
    <name type="scientific">Frankliniella occidentalis</name>
    <name type="common">Western flower thrips</name>
    <name type="synonym">Euthrips occidentalis</name>
    <dbReference type="NCBI Taxonomy" id="133901"/>
    <lineage>
        <taxon>Eukaryota</taxon>
        <taxon>Metazoa</taxon>
        <taxon>Ecdysozoa</taxon>
        <taxon>Arthropoda</taxon>
        <taxon>Hexapoda</taxon>
        <taxon>Insecta</taxon>
        <taxon>Pterygota</taxon>
        <taxon>Neoptera</taxon>
        <taxon>Paraneoptera</taxon>
        <taxon>Thysanoptera</taxon>
        <taxon>Terebrantia</taxon>
        <taxon>Thripoidea</taxon>
        <taxon>Thripidae</taxon>
        <taxon>Frankliniella</taxon>
    </lineage>
</organism>
<keyword evidence="8" id="KW-0378">Hydrolase</keyword>
<dbReference type="GO" id="GO:0031573">
    <property type="term" value="P:mitotic intra-S DNA damage checkpoint signaling"/>
    <property type="evidence" value="ECO:0007669"/>
    <property type="project" value="TreeGrafter"/>
</dbReference>
<dbReference type="GeneID" id="113202373"/>
<evidence type="ECO:0000256" key="11">
    <source>
        <dbReference type="ARBA" id="ARBA00023204"/>
    </source>
</evidence>
<evidence type="ECO:0000256" key="3">
    <source>
        <dbReference type="ARBA" id="ARBA00005313"/>
    </source>
</evidence>
<keyword evidence="6 17" id="KW-0255">Endonuclease</keyword>